<feature type="compositionally biased region" description="Basic and acidic residues" evidence="1">
    <location>
        <begin position="122"/>
        <end position="133"/>
    </location>
</feature>
<evidence type="ECO:0000256" key="1">
    <source>
        <dbReference type="SAM" id="MobiDB-lite"/>
    </source>
</evidence>
<accession>A0AAU7AWB6</accession>
<evidence type="ECO:0000313" key="2">
    <source>
        <dbReference type="EMBL" id="XAY05936.1"/>
    </source>
</evidence>
<dbReference type="KEGG" id="parq:DSM112329_02797"/>
<sequence>MLEIVAADEDAARATLRDRYGAGVDVRHCAPSRMMPKARAFRSWAAEGRRLKLFYEIDFNGEEPHGVKVVESEQEVRVTVTILAPAVGAVTRIGGTQPRTATADLALSVGQRKVIDASCGRQRPESDPQDGRGRRARWWRLARPRG</sequence>
<feature type="region of interest" description="Disordered" evidence="1">
    <location>
        <begin position="116"/>
        <end position="146"/>
    </location>
</feature>
<dbReference type="EMBL" id="CP114014">
    <property type="protein sequence ID" value="XAY05936.1"/>
    <property type="molecule type" value="Genomic_DNA"/>
</dbReference>
<proteinExistence type="predicted"/>
<dbReference type="RefSeq" id="WP_354697165.1">
    <property type="nucleotide sequence ID" value="NZ_CP114014.1"/>
</dbReference>
<feature type="compositionally biased region" description="Basic residues" evidence="1">
    <location>
        <begin position="134"/>
        <end position="146"/>
    </location>
</feature>
<organism evidence="2">
    <name type="scientific">Paraconexibacter sp. AEG42_29</name>
    <dbReference type="NCBI Taxonomy" id="2997339"/>
    <lineage>
        <taxon>Bacteria</taxon>
        <taxon>Bacillati</taxon>
        <taxon>Actinomycetota</taxon>
        <taxon>Thermoleophilia</taxon>
        <taxon>Solirubrobacterales</taxon>
        <taxon>Paraconexibacteraceae</taxon>
        <taxon>Paraconexibacter</taxon>
    </lineage>
</organism>
<gene>
    <name evidence="2" type="ORF">DSM112329_02797</name>
</gene>
<dbReference type="AlphaFoldDB" id="A0AAU7AWB6"/>
<protein>
    <submittedName>
        <fullName evidence="2">Uncharacterized protein</fullName>
    </submittedName>
</protein>
<name>A0AAU7AWB6_9ACTN</name>
<reference evidence="2" key="1">
    <citation type="submission" date="2022-12" db="EMBL/GenBank/DDBJ databases">
        <title>Paraconexibacter alkalitolerans sp. nov. and Baekduia alba sp. nov., isolated from soil and emended description of the genera Paraconexibacter (Chun et al., 2020) and Baekduia (An et al., 2020).</title>
        <authorList>
            <person name="Vieira S."/>
            <person name="Huber K.J."/>
            <person name="Geppert A."/>
            <person name="Wolf J."/>
            <person name="Neumann-Schaal M."/>
            <person name="Muesken M."/>
            <person name="Overmann J."/>
        </authorList>
    </citation>
    <scope>NUCLEOTIDE SEQUENCE</scope>
    <source>
        <strain evidence="2">AEG42_29</strain>
    </source>
</reference>